<keyword evidence="1" id="KW-0472">Membrane</keyword>
<name>A0A4R7PXD7_9FLAO</name>
<reference evidence="2 3" key="1">
    <citation type="submission" date="2019-03" db="EMBL/GenBank/DDBJ databases">
        <title>Genomic Encyclopedia of Archaeal and Bacterial Type Strains, Phase II (KMG-II): from individual species to whole genera.</title>
        <authorList>
            <person name="Goeker M."/>
        </authorList>
    </citation>
    <scope>NUCLEOTIDE SEQUENCE [LARGE SCALE GENOMIC DNA]</scope>
    <source>
        <strain evidence="2 3">DSM 28135</strain>
    </source>
</reference>
<evidence type="ECO:0000313" key="3">
    <source>
        <dbReference type="Proteomes" id="UP000294689"/>
    </source>
</evidence>
<dbReference type="OrthoDB" id="709028at2"/>
<dbReference type="AlphaFoldDB" id="A0A4R7PXD7"/>
<proteinExistence type="predicted"/>
<sequence>MDELELLKKHWKKEDTQYPHVSANAIYKMILKKSSSIVKWVLIISLLEFGLWTSLALFFKGSKSTQNFDKLDSDYLLIPLSVLGYIILAYFFYLFYRNYRRISATDSAKVLMENILRTRKTVKNYVLFNLLFMVASFAAVLYIEFDQDQALINKAHRAAANGEAFMFYAKIILLVAGIIAIFAGVLLLFYWLIYGLLLRKLNKNYKELKKLELLE</sequence>
<evidence type="ECO:0000256" key="1">
    <source>
        <dbReference type="SAM" id="Phobius"/>
    </source>
</evidence>
<dbReference type="Proteomes" id="UP000294689">
    <property type="component" value="Unassembled WGS sequence"/>
</dbReference>
<evidence type="ECO:0000313" key="2">
    <source>
        <dbReference type="EMBL" id="TDU39598.1"/>
    </source>
</evidence>
<organism evidence="2 3">
    <name type="scientific">Gelidibacter sediminis</name>
    <dbReference type="NCBI Taxonomy" id="1608710"/>
    <lineage>
        <taxon>Bacteria</taxon>
        <taxon>Pseudomonadati</taxon>
        <taxon>Bacteroidota</taxon>
        <taxon>Flavobacteriia</taxon>
        <taxon>Flavobacteriales</taxon>
        <taxon>Flavobacteriaceae</taxon>
        <taxon>Gelidibacter</taxon>
    </lineage>
</organism>
<dbReference type="EMBL" id="SOBW01000008">
    <property type="protein sequence ID" value="TDU39598.1"/>
    <property type="molecule type" value="Genomic_DNA"/>
</dbReference>
<feature type="transmembrane region" description="Helical" evidence="1">
    <location>
        <begin position="165"/>
        <end position="193"/>
    </location>
</feature>
<feature type="transmembrane region" description="Helical" evidence="1">
    <location>
        <begin position="125"/>
        <end position="145"/>
    </location>
</feature>
<keyword evidence="1" id="KW-0812">Transmembrane</keyword>
<feature type="transmembrane region" description="Helical" evidence="1">
    <location>
        <begin position="75"/>
        <end position="96"/>
    </location>
</feature>
<keyword evidence="1" id="KW-1133">Transmembrane helix</keyword>
<accession>A0A4R7PXD7</accession>
<protein>
    <submittedName>
        <fullName evidence="2">Uncharacterized protein</fullName>
    </submittedName>
</protein>
<gene>
    <name evidence="2" type="ORF">BXY82_1625</name>
</gene>
<feature type="transmembrane region" description="Helical" evidence="1">
    <location>
        <begin position="37"/>
        <end position="59"/>
    </location>
</feature>
<keyword evidence="3" id="KW-1185">Reference proteome</keyword>
<comment type="caution">
    <text evidence="2">The sequence shown here is derived from an EMBL/GenBank/DDBJ whole genome shotgun (WGS) entry which is preliminary data.</text>
</comment>
<dbReference type="RefSeq" id="WP_133757665.1">
    <property type="nucleotide sequence ID" value="NZ_SOBW01000008.1"/>
</dbReference>